<proteinExistence type="predicted"/>
<accession>A0A069QRI7</accession>
<dbReference type="Proteomes" id="UP000027442">
    <property type="component" value="Unassembled WGS sequence"/>
</dbReference>
<reference evidence="1 2" key="1">
    <citation type="submission" date="2013-08" db="EMBL/GenBank/DDBJ databases">
        <authorList>
            <person name="Weinstock G."/>
            <person name="Sodergren E."/>
            <person name="Wylie T."/>
            <person name="Fulton L."/>
            <person name="Fulton R."/>
            <person name="Fronick C."/>
            <person name="O'Laughlin M."/>
            <person name="Godfrey J."/>
            <person name="Miner T."/>
            <person name="Herter B."/>
            <person name="Appelbaum E."/>
            <person name="Cordes M."/>
            <person name="Lek S."/>
            <person name="Wollam A."/>
            <person name="Pepin K.H."/>
            <person name="Palsikar V.B."/>
            <person name="Mitreva M."/>
            <person name="Wilson R.K."/>
        </authorList>
    </citation>
    <scope>NUCLEOTIDE SEQUENCE [LARGE SCALE GENOMIC DNA]</scope>
    <source>
        <strain evidence="1 2">ATCC 15930</strain>
    </source>
</reference>
<keyword evidence="2" id="KW-1185">Reference proteome</keyword>
<dbReference type="PATRIC" id="fig|1122985.7.peg.1539"/>
<evidence type="ECO:0000313" key="1">
    <source>
        <dbReference type="EMBL" id="KDR52461.1"/>
    </source>
</evidence>
<name>A0A069QRI7_HOYLO</name>
<dbReference type="AlphaFoldDB" id="A0A069QRI7"/>
<evidence type="ECO:0000313" key="2">
    <source>
        <dbReference type="Proteomes" id="UP000027442"/>
    </source>
</evidence>
<dbReference type="HOGENOM" id="CLU_3274517_0_0_10"/>
<comment type="caution">
    <text evidence="1">The sequence shown here is derived from an EMBL/GenBank/DDBJ whole genome shotgun (WGS) entry which is preliminary data.</text>
</comment>
<protein>
    <submittedName>
        <fullName evidence="1">Uncharacterized protein</fullName>
    </submittedName>
</protein>
<organism evidence="1 2">
    <name type="scientific">Hoylesella loescheii DSM 19665 = JCM 12249 = ATCC 15930</name>
    <dbReference type="NCBI Taxonomy" id="1122985"/>
    <lineage>
        <taxon>Bacteria</taxon>
        <taxon>Pseudomonadati</taxon>
        <taxon>Bacteroidota</taxon>
        <taxon>Bacteroidia</taxon>
        <taxon>Bacteroidales</taxon>
        <taxon>Prevotellaceae</taxon>
        <taxon>Hoylesella</taxon>
    </lineage>
</organism>
<dbReference type="EMBL" id="JNGW01000063">
    <property type="protein sequence ID" value="KDR52461.1"/>
    <property type="molecule type" value="Genomic_DNA"/>
</dbReference>
<gene>
    <name evidence="1" type="ORF">HMPREF1991_01481</name>
</gene>
<sequence>MVHNLVFAFSIVWQRLNERLTMGLGKEEGDGLNSVKHTPLL</sequence>